<sequence>MIRIALLIAAPILIIGLCGAAAAQTGDQSVRTLFADKPVNEGEMRHDTEVASMVQAAERSEASPTEIGMEVTSDSRDYCSRLMRTIDEYNAQSRPENVIELRKEGQRLCTQGYVRLGVMRLREALAILKGRNIRQ</sequence>
<organism evidence="2 3">
    <name type="scientific">Acetobacter sicerae</name>
    <dbReference type="NCBI Taxonomy" id="85325"/>
    <lineage>
        <taxon>Bacteria</taxon>
        <taxon>Pseudomonadati</taxon>
        <taxon>Pseudomonadota</taxon>
        <taxon>Alphaproteobacteria</taxon>
        <taxon>Acetobacterales</taxon>
        <taxon>Acetobacteraceae</taxon>
        <taxon>Acetobacter</taxon>
    </lineage>
</organism>
<accession>A0ABS8W0B9</accession>
<evidence type="ECO:0000313" key="3">
    <source>
        <dbReference type="Proteomes" id="UP001521074"/>
    </source>
</evidence>
<evidence type="ECO:0000256" key="1">
    <source>
        <dbReference type="SAM" id="SignalP"/>
    </source>
</evidence>
<keyword evidence="1" id="KW-0732">Signal</keyword>
<protein>
    <recommendedName>
        <fullName evidence="4">UrcA family protein</fullName>
    </recommendedName>
</protein>
<dbReference type="Proteomes" id="UP001521074">
    <property type="component" value="Unassembled WGS sequence"/>
</dbReference>
<feature type="chain" id="PRO_5046623446" description="UrcA family protein" evidence="1">
    <location>
        <begin position="24"/>
        <end position="135"/>
    </location>
</feature>
<name>A0ABS8W0B9_9PROT</name>
<dbReference type="RefSeq" id="WP_173573448.1">
    <property type="nucleotide sequence ID" value="NZ_JAAABN010000004.1"/>
</dbReference>
<evidence type="ECO:0008006" key="4">
    <source>
        <dbReference type="Google" id="ProtNLM"/>
    </source>
</evidence>
<reference evidence="2 3" key="1">
    <citation type="submission" date="2021-12" db="EMBL/GenBank/DDBJ databases">
        <title>Genome sequence of Acetobacter sicerae DmPark20a_162.</title>
        <authorList>
            <person name="Chaston J.M."/>
        </authorList>
    </citation>
    <scope>NUCLEOTIDE SEQUENCE [LARGE SCALE GENOMIC DNA]</scope>
    <source>
        <strain evidence="2 3">DmPark20a_162</strain>
    </source>
</reference>
<dbReference type="EMBL" id="JAJSOJ010000052">
    <property type="protein sequence ID" value="MCE0744904.1"/>
    <property type="molecule type" value="Genomic_DNA"/>
</dbReference>
<evidence type="ECO:0000313" key="2">
    <source>
        <dbReference type="EMBL" id="MCE0744904.1"/>
    </source>
</evidence>
<keyword evidence="3" id="KW-1185">Reference proteome</keyword>
<comment type="caution">
    <text evidence="2">The sequence shown here is derived from an EMBL/GenBank/DDBJ whole genome shotgun (WGS) entry which is preliminary data.</text>
</comment>
<gene>
    <name evidence="2" type="ORF">LWC05_13550</name>
</gene>
<proteinExistence type="predicted"/>
<feature type="signal peptide" evidence="1">
    <location>
        <begin position="1"/>
        <end position="23"/>
    </location>
</feature>